<dbReference type="PANTHER" id="PTHR10536">
    <property type="entry name" value="DNA PRIMASE SMALL SUBUNIT"/>
    <property type="match status" value="1"/>
</dbReference>
<evidence type="ECO:0000256" key="3">
    <source>
        <dbReference type="ARBA" id="ARBA00022515"/>
    </source>
</evidence>
<comment type="cofactor">
    <cofactor evidence="11">
        <name>Mg(2+)</name>
        <dbReference type="ChEBI" id="CHEBI:18420"/>
    </cofactor>
    <cofactor evidence="11">
        <name>Mn(2+)</name>
        <dbReference type="ChEBI" id="CHEBI:29035"/>
    </cofactor>
</comment>
<evidence type="ECO:0000256" key="9">
    <source>
        <dbReference type="ARBA" id="ARBA00023163"/>
    </source>
</evidence>
<keyword evidence="4 11" id="KW-0808">Transferase</keyword>
<feature type="active site" evidence="11">
    <location>
        <position position="289"/>
    </location>
</feature>
<evidence type="ECO:0000256" key="13">
    <source>
        <dbReference type="RuleBase" id="RU004224"/>
    </source>
</evidence>
<keyword evidence="8 11" id="KW-0460">Magnesium</keyword>
<dbReference type="EC" id="2.7.7.-" evidence="11"/>
<evidence type="ECO:0000256" key="8">
    <source>
        <dbReference type="ARBA" id="ARBA00022842"/>
    </source>
</evidence>
<dbReference type="GO" id="GO:0003899">
    <property type="term" value="F:DNA-directed RNA polymerase activity"/>
    <property type="evidence" value="ECO:0007669"/>
    <property type="project" value="UniProtKB-UniRule"/>
</dbReference>
<evidence type="ECO:0000313" key="14">
    <source>
        <dbReference type="EMBL" id="QNO46168.1"/>
    </source>
</evidence>
<dbReference type="NCBIfam" id="TIGR00335">
    <property type="entry name" value="primase_sml"/>
    <property type="match status" value="1"/>
</dbReference>
<name>A0A7G9YDT4_9EURY</name>
<keyword evidence="10 11" id="KW-0464">Manganese</keyword>
<feature type="active site" evidence="11">
    <location>
        <position position="100"/>
    </location>
</feature>
<organism evidence="14">
    <name type="scientific">Candidatus Methanogaster sp. ANME-2c ERB4</name>
    <dbReference type="NCBI Taxonomy" id="2759911"/>
    <lineage>
        <taxon>Archaea</taxon>
        <taxon>Methanobacteriati</taxon>
        <taxon>Methanobacteriota</taxon>
        <taxon>Stenosarchaea group</taxon>
        <taxon>Methanomicrobia</taxon>
        <taxon>Methanosarcinales</taxon>
        <taxon>ANME-2 cluster</taxon>
        <taxon>Candidatus Methanogasteraceae</taxon>
        <taxon>Candidatus Methanogaster</taxon>
    </lineage>
</organism>
<protein>
    <recommendedName>
        <fullName evidence="11">DNA primase small subunit PriS</fullName>
        <ecNumber evidence="11">2.7.7.-</ecNumber>
    </recommendedName>
</protein>
<keyword evidence="3 11" id="KW-0639">Primosome</keyword>
<gene>
    <name evidence="11" type="primary">priS</name>
    <name evidence="14" type="ORF">LJAJCFKK_00019</name>
</gene>
<dbReference type="GO" id="GO:0006269">
    <property type="term" value="P:DNA replication, synthesis of primer"/>
    <property type="evidence" value="ECO:0007669"/>
    <property type="project" value="UniProtKB-UniRule"/>
</dbReference>
<keyword evidence="6 11" id="KW-0235">DNA replication</keyword>
<dbReference type="Gene3D" id="3.90.920.10">
    <property type="entry name" value="DNA primase, PRIM domain"/>
    <property type="match status" value="1"/>
</dbReference>
<evidence type="ECO:0000256" key="12">
    <source>
        <dbReference type="RuleBase" id="RU003514"/>
    </source>
</evidence>
<dbReference type="InterPro" id="IPR014052">
    <property type="entry name" value="DNA_primase_ssu_euk/arc"/>
</dbReference>
<evidence type="ECO:0000256" key="10">
    <source>
        <dbReference type="ARBA" id="ARBA00023211"/>
    </source>
</evidence>
<accession>A0A7G9YDT4</accession>
<evidence type="ECO:0000256" key="1">
    <source>
        <dbReference type="ARBA" id="ARBA00009762"/>
    </source>
</evidence>
<evidence type="ECO:0000256" key="6">
    <source>
        <dbReference type="ARBA" id="ARBA00022705"/>
    </source>
</evidence>
<evidence type="ECO:0000256" key="2">
    <source>
        <dbReference type="ARBA" id="ARBA00022478"/>
    </source>
</evidence>
<comment type="similarity">
    <text evidence="1 11 12">Belongs to the eukaryotic-type primase small subunit family.</text>
</comment>
<evidence type="ECO:0000256" key="11">
    <source>
        <dbReference type="HAMAP-Rule" id="MF_00700"/>
    </source>
</evidence>
<keyword evidence="2 11" id="KW-0240">DNA-directed RNA polymerase</keyword>
<keyword evidence="9 11" id="KW-0804">Transcription</keyword>
<evidence type="ECO:0000256" key="5">
    <source>
        <dbReference type="ARBA" id="ARBA00022695"/>
    </source>
</evidence>
<keyword evidence="7 11" id="KW-0479">Metal-binding</keyword>
<comment type="subunit">
    <text evidence="11">Heterodimer of a small subunit (PriS) and a large subunit (PriL).</text>
</comment>
<proteinExistence type="inferred from homology"/>
<evidence type="ECO:0000256" key="4">
    <source>
        <dbReference type="ARBA" id="ARBA00022679"/>
    </source>
</evidence>
<comment type="function">
    <text evidence="13">RNA polymerase that catalyzes the synthesis of short RNA molecules used as primers for DNA polymerase during DNA replication.</text>
</comment>
<dbReference type="GO" id="GO:1990077">
    <property type="term" value="C:primosome complex"/>
    <property type="evidence" value="ECO:0007669"/>
    <property type="project" value="UniProtKB-KW"/>
</dbReference>
<dbReference type="Pfam" id="PF01896">
    <property type="entry name" value="DNA_primase_S"/>
    <property type="match status" value="1"/>
</dbReference>
<dbReference type="GO" id="GO:0046872">
    <property type="term" value="F:metal ion binding"/>
    <property type="evidence" value="ECO:0007669"/>
    <property type="project" value="UniProtKB-KW"/>
</dbReference>
<dbReference type="InterPro" id="IPR023639">
    <property type="entry name" value="DNA_primase_ssu_PriS"/>
</dbReference>
<dbReference type="AlphaFoldDB" id="A0A7G9YDT4"/>
<sequence>MNERTKNFLREKFKEYYLEYPIQLPPGFESREWGFVMFDALPKIVMYRHKSFHSRPEALEYLRSMAPAHAFFSVAYYERPEAGTMADKHWTGADLIFDLDADHLPDAPKSYSAMLANVKDETLKLLDFLTNDFRFSEDLIDIVFSGGRGYHIHVRDQRVRTLGSAQRREIVDYVSGAGLSLKPESISSPISEIPREGMGGWARNINKWIVGYLRDLKDPETAVNKLQEIDGIGAAKAKNLVDGGLLDSVSDANIERIQRGEIKFLTGVQRSFWNRMILKAMQEIGASVDEPVTGDIKRLIRLPTSLHGGSSMRVVPLTLQTIEMFDPLNDAVVFSDREISVAAESPASCDLRGNHFEIEEGVSTVPEYAGIHLMCRGAVEYVKRL</sequence>
<dbReference type="InterPro" id="IPR002755">
    <property type="entry name" value="DNA_primase_S"/>
</dbReference>
<dbReference type="SUPFAM" id="SSF56747">
    <property type="entry name" value="Prim-pol domain"/>
    <property type="match status" value="1"/>
</dbReference>
<comment type="function">
    <text evidence="11">Catalytic subunit of DNA primase, an RNA polymerase that catalyzes the synthesis of short RNA molecules used as primers for DNA polymerase during DNA replication. The small subunit contains the primase catalytic core and has DNA synthesis activity on its own. Binding to the large subunit stabilizes and modulates the activity, increasing the rate of DNA synthesis while decreasing the length of the DNA fragments, and conferring RNA synthesis capability. The DNA polymerase activity may enable DNA primase to also catalyze primer extension after primer synthesis. May also play a role in DNA repair.</text>
</comment>
<dbReference type="HAMAP" id="MF_00700">
    <property type="entry name" value="DNA_primase_sml_arc"/>
    <property type="match status" value="1"/>
</dbReference>
<reference evidence="14" key="1">
    <citation type="submission" date="2020-06" db="EMBL/GenBank/DDBJ databases">
        <title>Unique genomic features of the anaerobic methanotrophic archaea.</title>
        <authorList>
            <person name="Chadwick G.L."/>
            <person name="Skennerton C.T."/>
            <person name="Laso-Perez R."/>
            <person name="Leu A.O."/>
            <person name="Speth D.R."/>
            <person name="Yu H."/>
            <person name="Morgan-Lang C."/>
            <person name="Hatzenpichler R."/>
            <person name="Goudeau D."/>
            <person name="Malmstrom R."/>
            <person name="Brazelton W.J."/>
            <person name="Woyke T."/>
            <person name="Hallam S.J."/>
            <person name="Tyson G.W."/>
            <person name="Wegener G."/>
            <person name="Boetius A."/>
            <person name="Orphan V."/>
        </authorList>
    </citation>
    <scope>NUCLEOTIDE SEQUENCE</scope>
</reference>
<feature type="active site" evidence="11">
    <location>
        <position position="98"/>
    </location>
</feature>
<dbReference type="CDD" id="cd04860">
    <property type="entry name" value="AE_Prim_S"/>
    <property type="match status" value="1"/>
</dbReference>
<evidence type="ECO:0000256" key="7">
    <source>
        <dbReference type="ARBA" id="ARBA00022723"/>
    </source>
</evidence>
<dbReference type="EMBL" id="MT631170">
    <property type="protein sequence ID" value="QNO46168.1"/>
    <property type="molecule type" value="Genomic_DNA"/>
</dbReference>
<keyword evidence="5 11" id="KW-0548">Nucleotidyltransferase</keyword>
<dbReference type="GO" id="GO:0000428">
    <property type="term" value="C:DNA-directed RNA polymerase complex"/>
    <property type="evidence" value="ECO:0007669"/>
    <property type="project" value="UniProtKB-KW"/>
</dbReference>